<evidence type="ECO:0000313" key="1">
    <source>
        <dbReference type="EMBL" id="CZT08414.1"/>
    </source>
</evidence>
<dbReference type="InParanoid" id="A0A1E1LDE3"/>
<gene>
    <name evidence="1" type="ORF">RCO7_14975</name>
</gene>
<name>A0A1E1LDE3_9HELO</name>
<sequence length="70" mass="7693">MTHGNIYSHEIELALLSTKMKSISRPPFPGIDILVQRLQRYSSSISGSGRAADKYTQAEKGTAAWNGILE</sequence>
<organism evidence="1 2">
    <name type="scientific">Rhynchosporium graminicola</name>
    <dbReference type="NCBI Taxonomy" id="2792576"/>
    <lineage>
        <taxon>Eukaryota</taxon>
        <taxon>Fungi</taxon>
        <taxon>Dikarya</taxon>
        <taxon>Ascomycota</taxon>
        <taxon>Pezizomycotina</taxon>
        <taxon>Leotiomycetes</taxon>
        <taxon>Helotiales</taxon>
        <taxon>Ploettnerulaceae</taxon>
        <taxon>Rhynchosporium</taxon>
    </lineage>
</organism>
<comment type="caution">
    <text evidence="1">The sequence shown here is derived from an EMBL/GenBank/DDBJ whole genome shotgun (WGS) entry which is preliminary data.</text>
</comment>
<keyword evidence="2" id="KW-1185">Reference proteome</keyword>
<dbReference type="EMBL" id="FJUW01000046">
    <property type="protein sequence ID" value="CZT08414.1"/>
    <property type="molecule type" value="Genomic_DNA"/>
</dbReference>
<accession>A0A1E1LDE3</accession>
<proteinExistence type="predicted"/>
<dbReference type="AlphaFoldDB" id="A0A1E1LDE3"/>
<protein>
    <submittedName>
        <fullName evidence="1">Uncharacterized protein</fullName>
    </submittedName>
</protein>
<reference evidence="2" key="1">
    <citation type="submission" date="2016-03" db="EMBL/GenBank/DDBJ databases">
        <authorList>
            <person name="Ploux O."/>
        </authorList>
    </citation>
    <scope>NUCLEOTIDE SEQUENCE [LARGE SCALE GENOMIC DNA]</scope>
    <source>
        <strain evidence="2">UK7</strain>
    </source>
</reference>
<evidence type="ECO:0000313" key="2">
    <source>
        <dbReference type="Proteomes" id="UP000178129"/>
    </source>
</evidence>
<dbReference type="Proteomes" id="UP000178129">
    <property type="component" value="Unassembled WGS sequence"/>
</dbReference>